<feature type="region of interest" description="Disordered" evidence="5">
    <location>
        <begin position="187"/>
        <end position="213"/>
    </location>
</feature>
<accession>T0Q483</accession>
<keyword evidence="2 4" id="KW-0863">Zinc-finger</keyword>
<dbReference type="OrthoDB" id="58057at2759"/>
<gene>
    <name evidence="7" type="ORF">SDRG_09620</name>
</gene>
<dbReference type="OMA" id="HYPCISS"/>
<dbReference type="Pfam" id="PF13639">
    <property type="entry name" value="zf-RING_2"/>
    <property type="match status" value="1"/>
</dbReference>
<keyword evidence="1" id="KW-0479">Metal-binding</keyword>
<dbReference type="AlphaFoldDB" id="T0Q483"/>
<dbReference type="InParanoid" id="T0Q483"/>
<evidence type="ECO:0000259" key="6">
    <source>
        <dbReference type="PROSITE" id="PS50089"/>
    </source>
</evidence>
<protein>
    <recommendedName>
        <fullName evidence="6">RING-type domain-containing protein</fullName>
    </recommendedName>
</protein>
<reference evidence="7 8" key="1">
    <citation type="submission" date="2012-04" db="EMBL/GenBank/DDBJ databases">
        <title>The Genome Sequence of Saprolegnia declina VS20.</title>
        <authorList>
            <consortium name="The Broad Institute Genome Sequencing Platform"/>
            <person name="Russ C."/>
            <person name="Nusbaum C."/>
            <person name="Tyler B."/>
            <person name="van West P."/>
            <person name="Dieguez-Uribeondo J."/>
            <person name="de Bruijn I."/>
            <person name="Tripathy S."/>
            <person name="Jiang R."/>
            <person name="Young S.K."/>
            <person name="Zeng Q."/>
            <person name="Gargeya S."/>
            <person name="Fitzgerald M."/>
            <person name="Haas B."/>
            <person name="Abouelleil A."/>
            <person name="Alvarado L."/>
            <person name="Arachchi H.M."/>
            <person name="Berlin A."/>
            <person name="Chapman S.B."/>
            <person name="Goldberg J."/>
            <person name="Griggs A."/>
            <person name="Gujja S."/>
            <person name="Hansen M."/>
            <person name="Howarth C."/>
            <person name="Imamovic A."/>
            <person name="Larimer J."/>
            <person name="McCowen C."/>
            <person name="Montmayeur A."/>
            <person name="Murphy C."/>
            <person name="Neiman D."/>
            <person name="Pearson M."/>
            <person name="Priest M."/>
            <person name="Roberts A."/>
            <person name="Saif S."/>
            <person name="Shea T."/>
            <person name="Sisk P."/>
            <person name="Sykes S."/>
            <person name="Wortman J."/>
            <person name="Nusbaum C."/>
            <person name="Birren B."/>
        </authorList>
    </citation>
    <scope>NUCLEOTIDE SEQUENCE [LARGE SCALE GENOMIC DNA]</scope>
    <source>
        <strain evidence="7 8">VS20</strain>
    </source>
</reference>
<dbReference type="GO" id="GO:0008270">
    <property type="term" value="F:zinc ion binding"/>
    <property type="evidence" value="ECO:0007669"/>
    <property type="project" value="UniProtKB-KW"/>
</dbReference>
<evidence type="ECO:0000313" key="7">
    <source>
        <dbReference type="EMBL" id="EQC32644.1"/>
    </source>
</evidence>
<dbReference type="GeneID" id="19950347"/>
<feature type="domain" description="RING-type" evidence="6">
    <location>
        <begin position="68"/>
        <end position="108"/>
    </location>
</feature>
<evidence type="ECO:0000256" key="3">
    <source>
        <dbReference type="ARBA" id="ARBA00022833"/>
    </source>
</evidence>
<keyword evidence="3" id="KW-0862">Zinc</keyword>
<organism evidence="7 8">
    <name type="scientific">Saprolegnia diclina (strain VS20)</name>
    <dbReference type="NCBI Taxonomy" id="1156394"/>
    <lineage>
        <taxon>Eukaryota</taxon>
        <taxon>Sar</taxon>
        <taxon>Stramenopiles</taxon>
        <taxon>Oomycota</taxon>
        <taxon>Saprolegniomycetes</taxon>
        <taxon>Saprolegniales</taxon>
        <taxon>Saprolegniaceae</taxon>
        <taxon>Saprolegnia</taxon>
    </lineage>
</organism>
<dbReference type="RefSeq" id="XP_008613788.1">
    <property type="nucleotide sequence ID" value="XM_008615566.1"/>
</dbReference>
<dbReference type="SUPFAM" id="SSF57850">
    <property type="entry name" value="RING/U-box"/>
    <property type="match status" value="1"/>
</dbReference>
<evidence type="ECO:0000256" key="5">
    <source>
        <dbReference type="SAM" id="MobiDB-lite"/>
    </source>
</evidence>
<dbReference type="SMART" id="SM00184">
    <property type="entry name" value="RING"/>
    <property type="match status" value="1"/>
</dbReference>
<evidence type="ECO:0000256" key="4">
    <source>
        <dbReference type="PROSITE-ProRule" id="PRU00175"/>
    </source>
</evidence>
<dbReference type="PANTHER" id="PTHR45969">
    <property type="entry name" value="RING ZINC FINGER PROTEIN-RELATED"/>
    <property type="match status" value="1"/>
</dbReference>
<dbReference type="Proteomes" id="UP000030762">
    <property type="component" value="Unassembled WGS sequence"/>
</dbReference>
<proteinExistence type="predicted"/>
<keyword evidence="8" id="KW-1185">Reference proteome</keyword>
<dbReference type="PROSITE" id="PS50089">
    <property type="entry name" value="ZF_RING_2"/>
    <property type="match status" value="1"/>
</dbReference>
<evidence type="ECO:0000313" key="8">
    <source>
        <dbReference type="Proteomes" id="UP000030762"/>
    </source>
</evidence>
<dbReference type="VEuPathDB" id="FungiDB:SDRG_09620"/>
<dbReference type="eggNOG" id="KOG0800">
    <property type="taxonomic scope" value="Eukaryota"/>
</dbReference>
<dbReference type="Gene3D" id="3.30.40.10">
    <property type="entry name" value="Zinc/RING finger domain, C3HC4 (zinc finger)"/>
    <property type="match status" value="1"/>
</dbReference>
<evidence type="ECO:0000256" key="2">
    <source>
        <dbReference type="ARBA" id="ARBA00022771"/>
    </source>
</evidence>
<dbReference type="InterPro" id="IPR001841">
    <property type="entry name" value="Znf_RING"/>
</dbReference>
<dbReference type="InterPro" id="IPR013083">
    <property type="entry name" value="Znf_RING/FYVE/PHD"/>
</dbReference>
<dbReference type="EMBL" id="JH767162">
    <property type="protein sequence ID" value="EQC32644.1"/>
    <property type="molecule type" value="Genomic_DNA"/>
</dbReference>
<name>T0Q483_SAPDV</name>
<sequence>MASLHVRMSLKYTVPAASRLSEIVAMLHTPAWVTFITRYIVPYLKHSTPAKKAMRLEQITPLASDGDCTVCMQKLENGVAVRASCGHIFHEACLAPWLELRSTCPTCRHQFPKEVNGSFAIRGINTAVVLPDALLSTPNVMDAVLDGDTLSTIVHVTLVPLKSQDAKRFPCELNAVVVRTTSPSSPFVAEDAATKRSLPEPTQPPIGKRSRSC</sequence>
<evidence type="ECO:0000256" key="1">
    <source>
        <dbReference type="ARBA" id="ARBA00022723"/>
    </source>
</evidence>
<dbReference type="STRING" id="1156394.T0Q483"/>